<dbReference type="EMBL" id="VUNR01000035">
    <property type="protein sequence ID" value="MSU09806.1"/>
    <property type="molecule type" value="Genomic_DNA"/>
</dbReference>
<dbReference type="PANTHER" id="PTHR43630:SF1">
    <property type="entry name" value="POLY-BETA-1,6-N-ACETYL-D-GLUCOSAMINE SYNTHASE"/>
    <property type="match status" value="1"/>
</dbReference>
<evidence type="ECO:0000256" key="2">
    <source>
        <dbReference type="ARBA" id="ARBA00022676"/>
    </source>
</evidence>
<evidence type="ECO:0000259" key="4">
    <source>
        <dbReference type="Pfam" id="PF00535"/>
    </source>
</evidence>
<dbReference type="InterPro" id="IPR029044">
    <property type="entry name" value="Nucleotide-diphossugar_trans"/>
</dbReference>
<comment type="similarity">
    <text evidence="1">Belongs to the glycosyltransferase 2 family.</text>
</comment>
<dbReference type="Proteomes" id="UP000433181">
    <property type="component" value="Unassembled WGS sequence"/>
</dbReference>
<dbReference type="Gene3D" id="3.90.550.10">
    <property type="entry name" value="Spore Coat Polysaccharide Biosynthesis Protein SpsA, Chain A"/>
    <property type="match status" value="1"/>
</dbReference>
<keyword evidence="3 5" id="KW-0808">Transferase</keyword>
<keyword evidence="2" id="KW-0328">Glycosyltransferase</keyword>
<evidence type="ECO:0000313" key="6">
    <source>
        <dbReference type="Proteomes" id="UP000433181"/>
    </source>
</evidence>
<dbReference type="InterPro" id="IPR001173">
    <property type="entry name" value="Glyco_trans_2-like"/>
</dbReference>
<dbReference type="CDD" id="cd00761">
    <property type="entry name" value="Glyco_tranf_GTA_type"/>
    <property type="match status" value="1"/>
</dbReference>
<name>A0A6I2UM35_9FIRM</name>
<dbReference type="RefSeq" id="WP_154407967.1">
    <property type="nucleotide sequence ID" value="NZ_VUNR01000035.1"/>
</dbReference>
<keyword evidence="6" id="KW-1185">Reference proteome</keyword>
<organism evidence="5 6">
    <name type="scientific">Anaerovibrio slackiae</name>
    <dbReference type="NCBI Taxonomy" id="2652309"/>
    <lineage>
        <taxon>Bacteria</taxon>
        <taxon>Bacillati</taxon>
        <taxon>Bacillota</taxon>
        <taxon>Negativicutes</taxon>
        <taxon>Selenomonadales</taxon>
        <taxon>Selenomonadaceae</taxon>
        <taxon>Anaerovibrio</taxon>
    </lineage>
</organism>
<dbReference type="SUPFAM" id="SSF53448">
    <property type="entry name" value="Nucleotide-diphospho-sugar transferases"/>
    <property type="match status" value="1"/>
</dbReference>
<comment type="caution">
    <text evidence="5">The sequence shown here is derived from an EMBL/GenBank/DDBJ whole genome shotgun (WGS) entry which is preliminary data.</text>
</comment>
<dbReference type="AlphaFoldDB" id="A0A6I2UM35"/>
<feature type="domain" description="Glycosyltransferase 2-like" evidence="4">
    <location>
        <begin position="3"/>
        <end position="163"/>
    </location>
</feature>
<accession>A0A6I2UM35</accession>
<protein>
    <submittedName>
        <fullName evidence="5">Glycosyltransferase family 2 protein</fullName>
    </submittedName>
</protein>
<dbReference type="GO" id="GO:0016757">
    <property type="term" value="F:glycosyltransferase activity"/>
    <property type="evidence" value="ECO:0007669"/>
    <property type="project" value="UniProtKB-KW"/>
</dbReference>
<sequence length="315" mass="37017">MISIIIPCKDRENDLKQCISSIYVAKSVFCNLYDEEVEVIVANDHSKDDFNSKIFHFNSDINVYDVQGYGPGSARNEAFNIARGKYVFFTDSDCVVDKKWLINGYSAICDSEYIVQGNPTLYQKKNWLGEQEELLYRTMFSRYIVNFDDAQMTDSRNLILNKKISEKFGDKIFADTQDKATAESRVFAKRAMLHNFKIKYSEHVKIYHKDPKTLLEACKQKYRHGCGRILLWDKKQDFTFLENRYFTIPIETGIDCSYVFLTHACFLLGFFSSFKCTDYAYYNYFLDWIKAMRQKYAYNKVEEEELDRVFCVVLG</sequence>
<gene>
    <name evidence="5" type="ORF">FYJ84_12575</name>
</gene>
<reference evidence="5 6" key="1">
    <citation type="submission" date="2019-08" db="EMBL/GenBank/DDBJ databases">
        <title>In-depth cultivation of the pig gut microbiome towards novel bacterial diversity and tailored functional studies.</title>
        <authorList>
            <person name="Wylensek D."/>
            <person name="Hitch T.C.A."/>
            <person name="Clavel T."/>
        </authorList>
    </citation>
    <scope>NUCLEOTIDE SEQUENCE [LARGE SCALE GENOMIC DNA]</scope>
    <source>
        <strain evidence="5 6">WCA-693-APC-5D-A</strain>
    </source>
</reference>
<evidence type="ECO:0000313" key="5">
    <source>
        <dbReference type="EMBL" id="MSU09806.1"/>
    </source>
</evidence>
<dbReference type="GeneID" id="96779758"/>
<dbReference type="PANTHER" id="PTHR43630">
    <property type="entry name" value="POLY-BETA-1,6-N-ACETYL-D-GLUCOSAMINE SYNTHASE"/>
    <property type="match status" value="1"/>
</dbReference>
<evidence type="ECO:0000256" key="1">
    <source>
        <dbReference type="ARBA" id="ARBA00006739"/>
    </source>
</evidence>
<evidence type="ECO:0000256" key="3">
    <source>
        <dbReference type="ARBA" id="ARBA00022679"/>
    </source>
</evidence>
<dbReference type="Pfam" id="PF00535">
    <property type="entry name" value="Glycos_transf_2"/>
    <property type="match status" value="1"/>
</dbReference>
<proteinExistence type="inferred from homology"/>